<keyword evidence="3" id="KW-1185">Reference proteome</keyword>
<evidence type="ECO:0000313" key="2">
    <source>
        <dbReference type="EMBL" id="KAJ9566594.1"/>
    </source>
</evidence>
<comment type="caution">
    <text evidence="2">The sequence shown here is derived from an EMBL/GenBank/DDBJ whole genome shotgun (WGS) entry which is preliminary data.</text>
</comment>
<organism evidence="2 3">
    <name type="scientific">Centaurea solstitialis</name>
    <name type="common">yellow star-thistle</name>
    <dbReference type="NCBI Taxonomy" id="347529"/>
    <lineage>
        <taxon>Eukaryota</taxon>
        <taxon>Viridiplantae</taxon>
        <taxon>Streptophyta</taxon>
        <taxon>Embryophyta</taxon>
        <taxon>Tracheophyta</taxon>
        <taxon>Spermatophyta</taxon>
        <taxon>Magnoliopsida</taxon>
        <taxon>eudicotyledons</taxon>
        <taxon>Gunneridae</taxon>
        <taxon>Pentapetalae</taxon>
        <taxon>asterids</taxon>
        <taxon>campanulids</taxon>
        <taxon>Asterales</taxon>
        <taxon>Asteraceae</taxon>
        <taxon>Carduoideae</taxon>
        <taxon>Cardueae</taxon>
        <taxon>Centaureinae</taxon>
        <taxon>Centaurea</taxon>
    </lineage>
</organism>
<evidence type="ECO:0000313" key="3">
    <source>
        <dbReference type="Proteomes" id="UP001172457"/>
    </source>
</evidence>
<proteinExistence type="predicted"/>
<name>A0AA38TTL6_9ASTR</name>
<dbReference type="Proteomes" id="UP001172457">
    <property type="component" value="Chromosome 1"/>
</dbReference>
<gene>
    <name evidence="2" type="ORF">OSB04_002560</name>
</gene>
<dbReference type="PANTHER" id="PTHR48040:SF13">
    <property type="entry name" value="ABC TRANSPORTER G FAMILY MEMBER 31"/>
    <property type="match status" value="1"/>
</dbReference>
<sequence>MEMDQIASDSRRSSGGEEADDEQGGLKWAALEKLPTFDRLRTAFMESYYTEDDDDDHINEKKEKKKQVDVRNLGVDDHRQILDRLFKVPEVDNGRFLRKLRSRFDSLKFEPKEHGK</sequence>
<dbReference type="EMBL" id="JARYMX010000001">
    <property type="protein sequence ID" value="KAJ9566594.1"/>
    <property type="molecule type" value="Genomic_DNA"/>
</dbReference>
<protein>
    <submittedName>
        <fullName evidence="2">Uncharacterized protein</fullName>
    </submittedName>
</protein>
<reference evidence="2" key="1">
    <citation type="submission" date="2023-03" db="EMBL/GenBank/DDBJ databases">
        <title>Chromosome-scale reference genome and RAD-based genetic map of yellow starthistle (Centaurea solstitialis) reveal putative structural variation and QTLs associated with invader traits.</title>
        <authorList>
            <person name="Reatini B."/>
            <person name="Cang F.A."/>
            <person name="Jiang Q."/>
            <person name="Mckibben M.T.W."/>
            <person name="Barker M.S."/>
            <person name="Rieseberg L.H."/>
            <person name="Dlugosch K.M."/>
        </authorList>
    </citation>
    <scope>NUCLEOTIDE SEQUENCE</scope>
    <source>
        <strain evidence="2">CAN-66</strain>
        <tissue evidence="2">Leaf</tissue>
    </source>
</reference>
<dbReference type="AlphaFoldDB" id="A0AA38TTL6"/>
<dbReference type="PANTHER" id="PTHR48040">
    <property type="entry name" value="PLEIOTROPIC DRUG RESISTANCE PROTEIN 1-LIKE ISOFORM X1"/>
    <property type="match status" value="1"/>
</dbReference>
<feature type="region of interest" description="Disordered" evidence="1">
    <location>
        <begin position="1"/>
        <end position="26"/>
    </location>
</feature>
<evidence type="ECO:0000256" key="1">
    <source>
        <dbReference type="SAM" id="MobiDB-lite"/>
    </source>
</evidence>
<accession>A0AA38TTL6</accession>